<dbReference type="InterPro" id="IPR001209">
    <property type="entry name" value="Ribosomal_uS14"/>
</dbReference>
<gene>
    <name evidence="6" type="ORF">LUZ63_018686</name>
    <name evidence="5" type="ORF">LUZ63_022391</name>
    <name evidence="4" type="ORF">LUZ63_024069</name>
</gene>
<accession>A0A9P9Z1Q0</accession>
<dbReference type="EMBL" id="JAMQYH010000664">
    <property type="protein sequence ID" value="KAJ1682387.1"/>
    <property type="molecule type" value="Genomic_DNA"/>
</dbReference>
<evidence type="ECO:0000256" key="2">
    <source>
        <dbReference type="ARBA" id="ARBA00022980"/>
    </source>
</evidence>
<keyword evidence="3" id="KW-0687">Ribonucleoprotein</keyword>
<proteinExistence type="inferred from homology"/>
<evidence type="ECO:0000256" key="1">
    <source>
        <dbReference type="ARBA" id="ARBA00009083"/>
    </source>
</evidence>
<dbReference type="GO" id="GO:0006412">
    <property type="term" value="P:translation"/>
    <property type="evidence" value="ECO:0007669"/>
    <property type="project" value="InterPro"/>
</dbReference>
<evidence type="ECO:0000313" key="7">
    <source>
        <dbReference type="Proteomes" id="UP001151287"/>
    </source>
</evidence>
<evidence type="ECO:0000256" key="3">
    <source>
        <dbReference type="ARBA" id="ARBA00023274"/>
    </source>
</evidence>
<dbReference type="GO" id="GO:1990904">
    <property type="term" value="C:ribonucleoprotein complex"/>
    <property type="evidence" value="ECO:0007669"/>
    <property type="project" value="UniProtKB-KW"/>
</dbReference>
<dbReference type="GO" id="GO:0005840">
    <property type="term" value="C:ribosome"/>
    <property type="evidence" value="ECO:0007669"/>
    <property type="project" value="UniProtKB-KW"/>
</dbReference>
<dbReference type="Proteomes" id="UP001151287">
    <property type="component" value="Unassembled WGS sequence"/>
</dbReference>
<dbReference type="Gene3D" id="1.10.287.1480">
    <property type="match status" value="1"/>
</dbReference>
<dbReference type="SUPFAM" id="SSF57716">
    <property type="entry name" value="Glucocorticoid receptor-like (DNA-binding domain)"/>
    <property type="match status" value="1"/>
</dbReference>
<dbReference type="EMBL" id="JAMQYH010000005">
    <property type="protein sequence ID" value="KAJ1687296.1"/>
    <property type="molecule type" value="Genomic_DNA"/>
</dbReference>
<keyword evidence="2" id="KW-0689">Ribosomal protein</keyword>
<protein>
    <submittedName>
        <fullName evidence="4">Uncharacterized protein</fullName>
    </submittedName>
</protein>
<sequence>MSDKRNLRDHKRRLLANELRRTLRAFVKIPIFRLICGKNLVRCCPSCQARKSPFARIRNRCIDTGRPRGVDEFFRISHISRFSWIRISRLFDGYKEIVLVESTKPIEQR</sequence>
<evidence type="ECO:0000313" key="4">
    <source>
        <dbReference type="EMBL" id="KAJ1680709.1"/>
    </source>
</evidence>
<reference evidence="4" key="1">
    <citation type="journal article" date="2022" name="Cell">
        <title>Repeat-based holocentromeres influence genome architecture and karyotype evolution.</title>
        <authorList>
            <person name="Hofstatter P.G."/>
            <person name="Thangavel G."/>
            <person name="Lux T."/>
            <person name="Neumann P."/>
            <person name="Vondrak T."/>
            <person name="Novak P."/>
            <person name="Zhang M."/>
            <person name="Costa L."/>
            <person name="Castellani M."/>
            <person name="Scott A."/>
            <person name="Toegelov H."/>
            <person name="Fuchs J."/>
            <person name="Mata-Sucre Y."/>
            <person name="Dias Y."/>
            <person name="Vanzela A.L.L."/>
            <person name="Huettel B."/>
            <person name="Almeida C.C.S."/>
            <person name="Simkova H."/>
            <person name="Souza G."/>
            <person name="Pedrosa-Harand A."/>
            <person name="Macas J."/>
            <person name="Mayer K.F.X."/>
            <person name="Houben A."/>
            <person name="Marques A."/>
        </authorList>
    </citation>
    <scope>NUCLEOTIDE SEQUENCE</scope>
    <source>
        <strain evidence="4">RhyBre1mFocal</strain>
    </source>
</reference>
<comment type="caution">
    <text evidence="4">The sequence shown here is derived from an EMBL/GenBank/DDBJ whole genome shotgun (WGS) entry which is preliminary data.</text>
</comment>
<keyword evidence="7" id="KW-1185">Reference proteome</keyword>
<name>A0A9P9Z1Q0_9POAL</name>
<evidence type="ECO:0000313" key="5">
    <source>
        <dbReference type="EMBL" id="KAJ1682387.1"/>
    </source>
</evidence>
<organism evidence="4 7">
    <name type="scientific">Rhynchospora breviuscula</name>
    <dbReference type="NCBI Taxonomy" id="2022672"/>
    <lineage>
        <taxon>Eukaryota</taxon>
        <taxon>Viridiplantae</taxon>
        <taxon>Streptophyta</taxon>
        <taxon>Embryophyta</taxon>
        <taxon>Tracheophyta</taxon>
        <taxon>Spermatophyta</taxon>
        <taxon>Magnoliopsida</taxon>
        <taxon>Liliopsida</taxon>
        <taxon>Poales</taxon>
        <taxon>Cyperaceae</taxon>
        <taxon>Cyperoideae</taxon>
        <taxon>Rhynchosporeae</taxon>
        <taxon>Rhynchospora</taxon>
    </lineage>
</organism>
<dbReference type="OrthoDB" id="413436at2759"/>
<comment type="similarity">
    <text evidence="1">Belongs to the universal ribosomal protein uS14 family.</text>
</comment>
<dbReference type="EMBL" id="JAMQYH010001388">
    <property type="protein sequence ID" value="KAJ1680709.1"/>
    <property type="molecule type" value="Genomic_DNA"/>
</dbReference>
<dbReference type="Pfam" id="PF00253">
    <property type="entry name" value="Ribosomal_S14"/>
    <property type="match status" value="1"/>
</dbReference>
<dbReference type="AlphaFoldDB" id="A0A9P9Z1Q0"/>
<evidence type="ECO:0000313" key="6">
    <source>
        <dbReference type="EMBL" id="KAJ1687296.1"/>
    </source>
</evidence>
<dbReference type="GO" id="GO:0003735">
    <property type="term" value="F:structural constituent of ribosome"/>
    <property type="evidence" value="ECO:0007669"/>
    <property type="project" value="InterPro"/>
</dbReference>